<sequence length="163" mass="18041">MANTCKQGKSHFFLVLGYSWLWWTTCNVVAARTQILKPGDTLNSITELCSESSKYFMKFSETGSGAGAYLFINQPVDADSVVLSLDLSGQLKIESNNTKTIILYSSPPPSNNILATSLDIGNFLLQHHRSDETESVLWKSFDYPTYTLLPGMMLGVNFKTGPN</sequence>
<protein>
    <submittedName>
        <fullName evidence="6">G-type lectin S-receptor-like serine/threonine-protein kinase</fullName>
    </submittedName>
</protein>
<dbReference type="GO" id="GO:0030246">
    <property type="term" value="F:carbohydrate binding"/>
    <property type="evidence" value="ECO:0007669"/>
    <property type="project" value="UniProtKB-KW"/>
</dbReference>
<keyword evidence="6" id="KW-0418">Kinase</keyword>
<feature type="domain" description="Bulb-type lectin" evidence="5">
    <location>
        <begin position="73"/>
        <end position="161"/>
    </location>
</feature>
<dbReference type="EMBL" id="KN647242">
    <property type="protein sequence ID" value="KHN37198.1"/>
    <property type="molecule type" value="Genomic_DNA"/>
</dbReference>
<keyword evidence="6" id="KW-0430">Lectin</keyword>
<gene>
    <name evidence="6" type="ORF">glysoja_048808</name>
</gene>
<dbReference type="InterPro" id="IPR001480">
    <property type="entry name" value="Bulb-type_lectin_dom"/>
</dbReference>
<evidence type="ECO:0000259" key="5">
    <source>
        <dbReference type="Pfam" id="PF01453"/>
    </source>
</evidence>
<dbReference type="AlphaFoldDB" id="A0A0B2RXP5"/>
<keyword evidence="3" id="KW-0325">Glycoprotein</keyword>
<proteinExistence type="predicted"/>
<dbReference type="Pfam" id="PF01453">
    <property type="entry name" value="B_lectin"/>
    <property type="match status" value="1"/>
</dbReference>
<keyword evidence="2" id="KW-1015">Disulfide bond</keyword>
<dbReference type="PANTHER" id="PTHR32444:SF183">
    <property type="entry name" value="APPLE DOMAIN-CONTAINING PROTEIN"/>
    <property type="match status" value="1"/>
</dbReference>
<reference evidence="6" key="1">
    <citation type="submission" date="2014-07" db="EMBL/GenBank/DDBJ databases">
        <title>Identification of a novel salt tolerance gene in wild soybean by whole-genome sequencing.</title>
        <authorList>
            <person name="Lam H.-M."/>
            <person name="Qi X."/>
            <person name="Li M.-W."/>
            <person name="Liu X."/>
            <person name="Xie M."/>
            <person name="Ni M."/>
            <person name="Xu X."/>
        </authorList>
    </citation>
    <scope>NUCLEOTIDE SEQUENCE [LARGE SCALE GENOMIC DNA]</scope>
    <source>
        <tissue evidence="6">Root</tissue>
    </source>
</reference>
<dbReference type="Proteomes" id="UP000053555">
    <property type="component" value="Unassembled WGS sequence"/>
</dbReference>
<keyword evidence="1 4" id="KW-0732">Signal</keyword>
<dbReference type="PANTHER" id="PTHR32444">
    <property type="entry name" value="BULB-TYPE LECTIN DOMAIN-CONTAINING PROTEIN"/>
    <property type="match status" value="1"/>
</dbReference>
<keyword evidence="6" id="KW-0675">Receptor</keyword>
<dbReference type="InterPro" id="IPR036426">
    <property type="entry name" value="Bulb-type_lectin_dom_sf"/>
</dbReference>
<dbReference type="GO" id="GO:0016301">
    <property type="term" value="F:kinase activity"/>
    <property type="evidence" value="ECO:0007669"/>
    <property type="project" value="UniProtKB-KW"/>
</dbReference>
<evidence type="ECO:0000256" key="1">
    <source>
        <dbReference type="ARBA" id="ARBA00022729"/>
    </source>
</evidence>
<feature type="signal peptide" evidence="4">
    <location>
        <begin position="1"/>
        <end position="30"/>
    </location>
</feature>
<evidence type="ECO:0000256" key="3">
    <source>
        <dbReference type="ARBA" id="ARBA00023180"/>
    </source>
</evidence>
<keyword evidence="6" id="KW-0808">Transferase</keyword>
<evidence type="ECO:0000313" key="6">
    <source>
        <dbReference type="EMBL" id="KHN37198.1"/>
    </source>
</evidence>
<feature type="chain" id="PRO_5002093633" evidence="4">
    <location>
        <begin position="31"/>
        <end position="163"/>
    </location>
</feature>
<organism evidence="6">
    <name type="scientific">Glycine soja</name>
    <name type="common">Wild soybean</name>
    <dbReference type="NCBI Taxonomy" id="3848"/>
    <lineage>
        <taxon>Eukaryota</taxon>
        <taxon>Viridiplantae</taxon>
        <taxon>Streptophyta</taxon>
        <taxon>Embryophyta</taxon>
        <taxon>Tracheophyta</taxon>
        <taxon>Spermatophyta</taxon>
        <taxon>Magnoliopsida</taxon>
        <taxon>eudicotyledons</taxon>
        <taxon>Gunneridae</taxon>
        <taxon>Pentapetalae</taxon>
        <taxon>rosids</taxon>
        <taxon>fabids</taxon>
        <taxon>Fabales</taxon>
        <taxon>Fabaceae</taxon>
        <taxon>Papilionoideae</taxon>
        <taxon>50 kb inversion clade</taxon>
        <taxon>NPAAA clade</taxon>
        <taxon>indigoferoid/millettioid clade</taxon>
        <taxon>Phaseoleae</taxon>
        <taxon>Glycine</taxon>
        <taxon>Glycine subgen. Soja</taxon>
    </lineage>
</organism>
<name>A0A0B2RXP5_GLYSO</name>
<evidence type="ECO:0000256" key="2">
    <source>
        <dbReference type="ARBA" id="ARBA00023157"/>
    </source>
</evidence>
<accession>A0A0B2RXP5</accession>
<dbReference type="SUPFAM" id="SSF51110">
    <property type="entry name" value="alpha-D-mannose-specific plant lectins"/>
    <property type="match status" value="1"/>
</dbReference>
<evidence type="ECO:0000256" key="4">
    <source>
        <dbReference type="SAM" id="SignalP"/>
    </source>
</evidence>